<feature type="active site" description="Proton donor/acceptor" evidence="9">
    <location>
        <position position="239"/>
    </location>
</feature>
<keyword evidence="4 9" id="KW-0378">Hydrolase</keyword>
<evidence type="ECO:0000256" key="2">
    <source>
        <dbReference type="ARBA" id="ARBA00022670"/>
    </source>
</evidence>
<dbReference type="GO" id="GO:0008237">
    <property type="term" value="F:metallopeptidase activity"/>
    <property type="evidence" value="ECO:0007669"/>
    <property type="project" value="UniProtKB-KW"/>
</dbReference>
<evidence type="ECO:0000256" key="9">
    <source>
        <dbReference type="HAMAP-Rule" id="MF_01924"/>
    </source>
</evidence>
<dbReference type="Pfam" id="PF01427">
    <property type="entry name" value="Peptidase_M15"/>
    <property type="match status" value="1"/>
</dbReference>
<comment type="similarity">
    <text evidence="9">Belongs to the peptidase M15D family.</text>
</comment>
<keyword evidence="8" id="KW-0961">Cell wall biogenesis/degradation</keyword>
<reference evidence="10 11" key="1">
    <citation type="submission" date="2016-10" db="EMBL/GenBank/DDBJ databases">
        <authorList>
            <person name="de Groot N.N."/>
        </authorList>
    </citation>
    <scope>NUCLEOTIDE SEQUENCE [LARGE SCALE GENOMIC DNA]</scope>
    <source>
        <strain evidence="10 11">CGMCC 1.7005</strain>
    </source>
</reference>
<dbReference type="STRING" id="477690.SAMN05216474_1265"/>
<protein>
    <recommendedName>
        <fullName evidence="9">D-alanyl-D-alanine dipeptidase</fullName>
        <shortName evidence="9">D-Ala-D-Ala dipeptidase</shortName>
        <ecNumber evidence="9">3.4.13.22</ecNumber>
    </recommendedName>
</protein>
<keyword evidence="3 9" id="KW-0479">Metal-binding</keyword>
<dbReference type="GO" id="GO:0071555">
    <property type="term" value="P:cell wall organization"/>
    <property type="evidence" value="ECO:0007669"/>
    <property type="project" value="UniProtKB-KW"/>
</dbReference>
<dbReference type="InterPro" id="IPR000755">
    <property type="entry name" value="A_A_dipeptidase"/>
</dbReference>
<evidence type="ECO:0000256" key="6">
    <source>
        <dbReference type="ARBA" id="ARBA00022997"/>
    </source>
</evidence>
<dbReference type="Gene3D" id="3.30.1380.10">
    <property type="match status" value="1"/>
</dbReference>
<dbReference type="PANTHER" id="PTHR43126:SF2">
    <property type="entry name" value="D-ALANYL-D-ALANINE DIPEPTIDASE"/>
    <property type="match status" value="1"/>
</dbReference>
<dbReference type="SUPFAM" id="SSF55166">
    <property type="entry name" value="Hedgehog/DD-peptidase"/>
    <property type="match status" value="1"/>
</dbReference>
<evidence type="ECO:0000256" key="3">
    <source>
        <dbReference type="ARBA" id="ARBA00022723"/>
    </source>
</evidence>
<keyword evidence="11" id="KW-1185">Reference proteome</keyword>
<dbReference type="EMBL" id="FPAS01000001">
    <property type="protein sequence ID" value="SFT55154.1"/>
    <property type="molecule type" value="Genomic_DNA"/>
</dbReference>
<feature type="site" description="Transition state stabilizer" evidence="9">
    <location>
        <position position="135"/>
    </location>
</feature>
<dbReference type="GO" id="GO:0006508">
    <property type="term" value="P:proteolysis"/>
    <property type="evidence" value="ECO:0007669"/>
    <property type="project" value="UniProtKB-KW"/>
</dbReference>
<dbReference type="PROSITE" id="PS51257">
    <property type="entry name" value="PROKAR_LIPOPROTEIN"/>
    <property type="match status" value="1"/>
</dbReference>
<evidence type="ECO:0000256" key="5">
    <source>
        <dbReference type="ARBA" id="ARBA00022833"/>
    </source>
</evidence>
<evidence type="ECO:0000256" key="8">
    <source>
        <dbReference type="ARBA" id="ARBA00023316"/>
    </source>
</evidence>
<evidence type="ECO:0000313" key="10">
    <source>
        <dbReference type="EMBL" id="SFT55154.1"/>
    </source>
</evidence>
<dbReference type="EC" id="3.4.13.22" evidence="9"/>
<feature type="binding site" evidence="9">
    <location>
        <position position="242"/>
    </location>
    <ligand>
        <name>Zn(2+)</name>
        <dbReference type="ChEBI" id="CHEBI:29105"/>
        <note>catalytic</note>
    </ligand>
</feature>
<dbReference type="RefSeq" id="WP_211664709.1">
    <property type="nucleotide sequence ID" value="NZ_FPAS01000001.1"/>
</dbReference>
<sequence>MKYYHLIILFLVLGACIAQKEEDLQKLDVEVDNKSTSSQKDTLISAEAVVDTVEMLDTLEQRIINAGLVDVEIINANIWVDLKYSTTDNFLATNLYGVLTKAYLQEDIALRLAKVQDSLSAIDSTLHLLVYDAVRPRSVQWKMWRALDSLPVAQRIKFVSNPRNGSVHNYGCAVDLTICRADSVPLDMGANFDDLRKIAYPKYEKDFLKSGELSDVQLENRLLLRKVMRYGGFWVLSTEWWHFNGLSRDAAKAKYKAIE</sequence>
<organism evidence="10 11">
    <name type="scientific">Lishizhenia tianjinensis</name>
    <dbReference type="NCBI Taxonomy" id="477690"/>
    <lineage>
        <taxon>Bacteria</taxon>
        <taxon>Pseudomonadati</taxon>
        <taxon>Bacteroidota</taxon>
        <taxon>Flavobacteriia</taxon>
        <taxon>Flavobacteriales</taxon>
        <taxon>Crocinitomicaceae</taxon>
        <taxon>Lishizhenia</taxon>
    </lineage>
</organism>
<keyword evidence="5 9" id="KW-0862">Zinc</keyword>
<evidence type="ECO:0000256" key="4">
    <source>
        <dbReference type="ARBA" id="ARBA00022801"/>
    </source>
</evidence>
<dbReference type="InterPro" id="IPR009045">
    <property type="entry name" value="Zn_M74/Hedgehog-like"/>
</dbReference>
<comment type="catalytic activity">
    <reaction evidence="1 9">
        <text>D-alanyl-D-alanine + H2O = 2 D-alanine</text>
        <dbReference type="Rhea" id="RHEA:20661"/>
        <dbReference type="ChEBI" id="CHEBI:15377"/>
        <dbReference type="ChEBI" id="CHEBI:57416"/>
        <dbReference type="ChEBI" id="CHEBI:57822"/>
        <dbReference type="EC" id="3.4.13.22"/>
    </reaction>
</comment>
<comment type="cofactor">
    <cofactor evidence="9">
        <name>Zn(2+)</name>
        <dbReference type="ChEBI" id="CHEBI:29105"/>
    </cofactor>
    <text evidence="9">Binds 1 zinc ion per subunit.</text>
</comment>
<keyword evidence="7 9" id="KW-0482">Metalloprotease</keyword>
<dbReference type="HAMAP" id="MF_01924">
    <property type="entry name" value="A_A_dipeptidase"/>
    <property type="match status" value="1"/>
</dbReference>
<evidence type="ECO:0000256" key="7">
    <source>
        <dbReference type="ARBA" id="ARBA00023049"/>
    </source>
</evidence>
<gene>
    <name evidence="10" type="ORF">SAMN05216474_1265</name>
</gene>
<dbReference type="PANTHER" id="PTHR43126">
    <property type="entry name" value="D-ALANYL-D-ALANINE DIPEPTIDASE"/>
    <property type="match status" value="1"/>
</dbReference>
<comment type="function">
    <text evidence="9">Catalyzes hydrolysis of the D-alanyl-D-alanine dipeptide.</text>
</comment>
<proteinExistence type="inferred from homology"/>
<feature type="binding site" evidence="9">
    <location>
        <position position="168"/>
    </location>
    <ligand>
        <name>Zn(2+)</name>
        <dbReference type="ChEBI" id="CHEBI:29105"/>
        <note>catalytic</note>
    </ligand>
</feature>
<dbReference type="CDD" id="cd14840">
    <property type="entry name" value="D-Ala-D-Ala_dipeptidase_Aad"/>
    <property type="match status" value="1"/>
</dbReference>
<evidence type="ECO:0000256" key="1">
    <source>
        <dbReference type="ARBA" id="ARBA00001362"/>
    </source>
</evidence>
<keyword evidence="2 9" id="KW-0645">Protease</keyword>
<keyword evidence="6 9" id="KW-0224">Dipeptidase</keyword>
<feature type="binding site" evidence="9">
    <location>
        <position position="175"/>
    </location>
    <ligand>
        <name>Zn(2+)</name>
        <dbReference type="ChEBI" id="CHEBI:29105"/>
        <note>catalytic</note>
    </ligand>
</feature>
<dbReference type="Proteomes" id="UP000236454">
    <property type="component" value="Unassembled WGS sequence"/>
</dbReference>
<dbReference type="GO" id="GO:0160237">
    <property type="term" value="F:D-Ala-D-Ala dipeptidase activity"/>
    <property type="evidence" value="ECO:0007669"/>
    <property type="project" value="UniProtKB-EC"/>
</dbReference>
<accession>A0A1I6YXP1</accession>
<evidence type="ECO:0000313" key="11">
    <source>
        <dbReference type="Proteomes" id="UP000236454"/>
    </source>
</evidence>
<name>A0A1I6YXP1_9FLAO</name>
<dbReference type="GO" id="GO:0008270">
    <property type="term" value="F:zinc ion binding"/>
    <property type="evidence" value="ECO:0007669"/>
    <property type="project" value="UniProtKB-UniRule"/>
</dbReference>
<dbReference type="AlphaFoldDB" id="A0A1I6YXP1"/>